<comment type="subcellular location">
    <subcellularLocation>
        <location evidence="1">Membrane</location>
        <topology evidence="1">Multi-pass membrane protein</topology>
    </subcellularLocation>
</comment>
<evidence type="ECO:0000256" key="11">
    <source>
        <dbReference type="ARBA" id="ARBA00023303"/>
    </source>
</evidence>
<dbReference type="GO" id="GO:0005267">
    <property type="term" value="F:potassium channel activity"/>
    <property type="evidence" value="ECO:0007669"/>
    <property type="project" value="UniProtKB-KW"/>
</dbReference>
<evidence type="ECO:0000313" key="14">
    <source>
        <dbReference type="EMBL" id="QVL30746.1"/>
    </source>
</evidence>
<keyword evidence="15" id="KW-1185">Reference proteome</keyword>
<proteinExistence type="inferred from homology"/>
<keyword evidence="11" id="KW-0407">Ion channel</keyword>
<evidence type="ECO:0000313" key="15">
    <source>
        <dbReference type="Proteomes" id="UP000676194"/>
    </source>
</evidence>
<gene>
    <name evidence="14" type="ORF">KIH39_18050</name>
</gene>
<evidence type="ECO:0000256" key="3">
    <source>
        <dbReference type="ARBA" id="ARBA00022448"/>
    </source>
</evidence>
<dbReference type="AlphaFoldDB" id="A0A8E6EX04"/>
<evidence type="ECO:0000256" key="6">
    <source>
        <dbReference type="ARBA" id="ARBA00022826"/>
    </source>
</evidence>
<evidence type="ECO:0000256" key="8">
    <source>
        <dbReference type="ARBA" id="ARBA00022989"/>
    </source>
</evidence>
<dbReference type="KEGG" id="tsph:KIH39_18050"/>
<accession>A0A8E6EX04</accession>
<feature type="transmembrane region" description="Helical" evidence="13">
    <location>
        <begin position="20"/>
        <end position="39"/>
    </location>
</feature>
<reference evidence="14" key="1">
    <citation type="submission" date="2021-05" db="EMBL/GenBank/DDBJ databases">
        <title>Complete genome sequence of the cellulolytic planctomycete Telmatocola sphagniphila SP2T and characterization of the first cellulase from planctomycetes.</title>
        <authorList>
            <person name="Rakitin A.L."/>
            <person name="Beletsky A.V."/>
            <person name="Naumoff D.G."/>
            <person name="Kulichevskaya I.S."/>
            <person name="Mardanov A.V."/>
            <person name="Ravin N.V."/>
            <person name="Dedysh S.N."/>
        </authorList>
    </citation>
    <scope>NUCLEOTIDE SEQUENCE</scope>
    <source>
        <strain evidence="14">SP2T</strain>
    </source>
</reference>
<keyword evidence="4" id="KW-0633">Potassium transport</keyword>
<sequence length="222" mass="24413">MNPPKMSSAGIGKGRVEALADGIFAIAMTLLILDVKVPALLPDQIDQLPNRLLQLWPKMASFVISFLICGVYWVGHHALLHYVRRSDRTFMWLNIAFFLVISAIPFSAALIGEYPQQPTAIRVYCGNLILAGVVLFGQLRYAAGRGQLYDQDIDARFITSAGRRILMGPAVYLVASLLASVSPITSLILCGAAPVLYLLPGQVDQYWKNGHRTTIQEDSLVK</sequence>
<dbReference type="EMBL" id="CP074694">
    <property type="protein sequence ID" value="QVL30746.1"/>
    <property type="molecule type" value="Genomic_DNA"/>
</dbReference>
<keyword evidence="8 13" id="KW-1133">Transmembrane helix</keyword>
<keyword evidence="3" id="KW-0813">Transport</keyword>
<evidence type="ECO:0000256" key="12">
    <source>
        <dbReference type="ARBA" id="ARBA00034430"/>
    </source>
</evidence>
<comment type="catalytic activity">
    <reaction evidence="12">
        <text>K(+)(in) = K(+)(out)</text>
        <dbReference type="Rhea" id="RHEA:29463"/>
        <dbReference type="ChEBI" id="CHEBI:29103"/>
    </reaction>
</comment>
<dbReference type="GO" id="GO:0016020">
    <property type="term" value="C:membrane"/>
    <property type="evidence" value="ECO:0007669"/>
    <property type="project" value="UniProtKB-SubCell"/>
</dbReference>
<evidence type="ECO:0000256" key="5">
    <source>
        <dbReference type="ARBA" id="ARBA00022692"/>
    </source>
</evidence>
<protein>
    <submittedName>
        <fullName evidence="14">DUF1211 domain-containing protein</fullName>
    </submittedName>
</protein>
<dbReference type="InterPro" id="IPR010617">
    <property type="entry name" value="TMEM175-like"/>
</dbReference>
<evidence type="ECO:0000256" key="2">
    <source>
        <dbReference type="ARBA" id="ARBA00006920"/>
    </source>
</evidence>
<keyword evidence="7" id="KW-0630">Potassium</keyword>
<evidence type="ECO:0000256" key="1">
    <source>
        <dbReference type="ARBA" id="ARBA00004141"/>
    </source>
</evidence>
<dbReference type="GO" id="GO:0015252">
    <property type="term" value="F:proton channel activity"/>
    <property type="evidence" value="ECO:0007669"/>
    <property type="project" value="InterPro"/>
</dbReference>
<dbReference type="RefSeq" id="WP_213494629.1">
    <property type="nucleotide sequence ID" value="NZ_CP074694.1"/>
</dbReference>
<keyword evidence="10 13" id="KW-0472">Membrane</keyword>
<organism evidence="14 15">
    <name type="scientific">Telmatocola sphagniphila</name>
    <dbReference type="NCBI Taxonomy" id="1123043"/>
    <lineage>
        <taxon>Bacteria</taxon>
        <taxon>Pseudomonadati</taxon>
        <taxon>Planctomycetota</taxon>
        <taxon>Planctomycetia</taxon>
        <taxon>Gemmatales</taxon>
        <taxon>Gemmataceae</taxon>
    </lineage>
</organism>
<evidence type="ECO:0000256" key="13">
    <source>
        <dbReference type="SAM" id="Phobius"/>
    </source>
</evidence>
<keyword evidence="5 13" id="KW-0812">Transmembrane</keyword>
<dbReference type="PANTHER" id="PTHR31462:SF5">
    <property type="entry name" value="ENDOSOMAL_LYSOSOMAL PROTON CHANNEL TMEM175"/>
    <property type="match status" value="1"/>
</dbReference>
<dbReference type="Proteomes" id="UP000676194">
    <property type="component" value="Chromosome"/>
</dbReference>
<dbReference type="Pfam" id="PF06736">
    <property type="entry name" value="TMEM175"/>
    <property type="match status" value="1"/>
</dbReference>
<feature type="transmembrane region" description="Helical" evidence="13">
    <location>
        <begin position="120"/>
        <end position="139"/>
    </location>
</feature>
<keyword evidence="9" id="KW-0406">Ion transport</keyword>
<name>A0A8E6EX04_9BACT</name>
<feature type="transmembrane region" description="Helical" evidence="13">
    <location>
        <begin position="59"/>
        <end position="80"/>
    </location>
</feature>
<evidence type="ECO:0000256" key="4">
    <source>
        <dbReference type="ARBA" id="ARBA00022538"/>
    </source>
</evidence>
<feature type="transmembrane region" description="Helical" evidence="13">
    <location>
        <begin position="170"/>
        <end position="199"/>
    </location>
</feature>
<feature type="transmembrane region" description="Helical" evidence="13">
    <location>
        <begin position="92"/>
        <end position="114"/>
    </location>
</feature>
<comment type="similarity">
    <text evidence="2">Belongs to the TMEM175 family.</text>
</comment>
<evidence type="ECO:0000256" key="10">
    <source>
        <dbReference type="ARBA" id="ARBA00023136"/>
    </source>
</evidence>
<dbReference type="PANTHER" id="PTHR31462">
    <property type="entry name" value="ENDOSOMAL/LYSOSOMAL POTASSIUM CHANNEL TMEM175"/>
    <property type="match status" value="1"/>
</dbReference>
<keyword evidence="6" id="KW-0631">Potassium channel</keyword>
<evidence type="ECO:0000256" key="9">
    <source>
        <dbReference type="ARBA" id="ARBA00023065"/>
    </source>
</evidence>
<evidence type="ECO:0000256" key="7">
    <source>
        <dbReference type="ARBA" id="ARBA00022958"/>
    </source>
</evidence>